<keyword evidence="4" id="KW-1185">Reference proteome</keyword>
<dbReference type="InterPro" id="IPR056690">
    <property type="entry name" value="DUF7788"/>
</dbReference>
<gene>
    <name evidence="5" type="primary">LOC108827447</name>
</gene>
<reference evidence="5" key="2">
    <citation type="submission" date="2025-08" db="UniProtKB">
        <authorList>
            <consortium name="RefSeq"/>
        </authorList>
    </citation>
    <scope>IDENTIFICATION</scope>
    <source>
        <tissue evidence="5">Leaf</tissue>
    </source>
</reference>
<proteinExistence type="predicted"/>
<evidence type="ECO:0000259" key="3">
    <source>
        <dbReference type="Pfam" id="PF25043"/>
    </source>
</evidence>
<reference evidence="4" key="1">
    <citation type="journal article" date="2019" name="Database">
        <title>The radish genome database (RadishGD): an integrated information resource for radish genomics.</title>
        <authorList>
            <person name="Yu H.J."/>
            <person name="Baek S."/>
            <person name="Lee Y.J."/>
            <person name="Cho A."/>
            <person name="Mun J.H."/>
        </authorList>
    </citation>
    <scope>NUCLEOTIDE SEQUENCE [LARGE SCALE GENOMIC DNA]</scope>
    <source>
        <strain evidence="4">cv. WK10039</strain>
    </source>
</reference>
<dbReference type="SUPFAM" id="SSF53300">
    <property type="entry name" value="vWA-like"/>
    <property type="match status" value="1"/>
</dbReference>
<feature type="domain" description="DUF7788" evidence="3">
    <location>
        <begin position="447"/>
        <end position="638"/>
    </location>
</feature>
<dbReference type="Proteomes" id="UP000504610">
    <property type="component" value="Chromosome 9"/>
</dbReference>
<dbReference type="OrthoDB" id="1149618at2759"/>
<dbReference type="GeneID" id="108827447"/>
<dbReference type="InterPro" id="IPR011205">
    <property type="entry name" value="UCP015417_vWA"/>
</dbReference>
<dbReference type="RefSeq" id="XP_018456348.2">
    <property type="nucleotide sequence ID" value="XM_018600846.2"/>
</dbReference>
<dbReference type="Pfam" id="PF25043">
    <property type="entry name" value="DUF7788"/>
    <property type="match status" value="1"/>
</dbReference>
<evidence type="ECO:0000313" key="5">
    <source>
        <dbReference type="RefSeq" id="XP_018456348.2"/>
    </source>
</evidence>
<evidence type="ECO:0000259" key="2">
    <source>
        <dbReference type="Pfam" id="PF11443"/>
    </source>
</evidence>
<evidence type="ECO:0000313" key="4">
    <source>
        <dbReference type="Proteomes" id="UP000504610"/>
    </source>
</evidence>
<evidence type="ECO:0000256" key="1">
    <source>
        <dbReference type="SAM" id="MobiDB-lite"/>
    </source>
</evidence>
<name>A0A6J0L913_RAPSA</name>
<dbReference type="PIRSF" id="PIRSF015417">
    <property type="entry name" value="T31B5_30_vWA"/>
    <property type="match status" value="1"/>
</dbReference>
<dbReference type="AlphaFoldDB" id="A0A6J0L913"/>
<dbReference type="Pfam" id="PF11443">
    <property type="entry name" value="DUF2828"/>
    <property type="match status" value="1"/>
</dbReference>
<feature type="domain" description="DUF2828" evidence="2">
    <location>
        <begin position="58"/>
        <end position="445"/>
    </location>
</feature>
<dbReference type="InterPro" id="IPR036465">
    <property type="entry name" value="vWFA_dom_sf"/>
</dbReference>
<sequence>MSSRLVGPPELRDSKPLLPKPITSSGSSNPFLDLMVENFNKSIKVNDLSSPTPQKGRTENGAATYLSAGNPCLDFFFHVVPSTPKKSLEERLQLAWDHDPLTTLKLICNLRGVRGTGKSDKEGFYTAALWLHDLHPKTLACNLESLSKFGYFKDFPEILYRVLKGSEIRKTQKSEWMQRNGKSCRGRGRRVRGYIGSERTGQGGRKKKAEATRDLRVATAEMKNQAAKAIASIDRKLEKISMGKAAFTRYSHDAEYRFLHERVSDLFSDHLRRDLEFLASGETNKISLAAKWCPSLDSSFDKATLLCESIARKIFPRESFPEYGGVEEAHYAYRVRDRLRKHVLVPLRKTLQLPEVYMGAREWGSLPYNRVASVAMKSYKEIFLSRDGERFKKYLEDAEAGKTKIAAGAVLPHEIIGDLEGGDGGQVAELQWKRMVDDMRTKGSLTNCIAISDVSASMEGTPMEVSVALGLLVSELSEEPWKGKLITFSETPQLHLVKGEDLRSKTRFVRDMDWGANTDFQKVFDLILKVAVEGKVKPEEMIKRVFVFSDMEFDEASSSSSSRRYGRRETSSWETNYQAIVRKYKEEGYGGVVPEIVFWNLRDSKSTPVTRSQKGVGLVSGFSKNLIKMFLDNDGEIDPMKIMHAVISGPEYKELVVID</sequence>
<feature type="region of interest" description="Disordered" evidence="1">
    <location>
        <begin position="1"/>
        <end position="24"/>
    </location>
</feature>
<accession>A0A6J0L913</accession>
<dbReference type="Gene3D" id="3.40.50.410">
    <property type="entry name" value="von Willebrand factor, type A domain"/>
    <property type="match status" value="1"/>
</dbReference>
<protein>
    <submittedName>
        <fullName evidence="5">Uncharacterized protein LOC108827447</fullName>
    </submittedName>
</protein>
<organism evidence="4 5">
    <name type="scientific">Raphanus sativus</name>
    <name type="common">Radish</name>
    <name type="synonym">Raphanus raphanistrum var. sativus</name>
    <dbReference type="NCBI Taxonomy" id="3726"/>
    <lineage>
        <taxon>Eukaryota</taxon>
        <taxon>Viridiplantae</taxon>
        <taxon>Streptophyta</taxon>
        <taxon>Embryophyta</taxon>
        <taxon>Tracheophyta</taxon>
        <taxon>Spermatophyta</taxon>
        <taxon>Magnoliopsida</taxon>
        <taxon>eudicotyledons</taxon>
        <taxon>Gunneridae</taxon>
        <taxon>Pentapetalae</taxon>
        <taxon>rosids</taxon>
        <taxon>malvids</taxon>
        <taxon>Brassicales</taxon>
        <taxon>Brassicaceae</taxon>
        <taxon>Brassiceae</taxon>
        <taxon>Raphanus</taxon>
    </lineage>
</organism>
<dbReference type="PANTHER" id="PTHR31373">
    <property type="entry name" value="OS06G0652100 PROTEIN"/>
    <property type="match status" value="1"/>
</dbReference>
<dbReference type="InterPro" id="IPR058580">
    <property type="entry name" value="DUF2828"/>
</dbReference>
<dbReference type="PANTHER" id="PTHR31373:SF17">
    <property type="entry name" value="OS06G0652100 PROTEIN"/>
    <property type="match status" value="1"/>
</dbReference>
<dbReference type="KEGG" id="rsz:108827447"/>